<comment type="caution">
    <text evidence="7">The sequence shown here is derived from an EMBL/GenBank/DDBJ whole genome shotgun (WGS) entry which is preliminary data.</text>
</comment>
<feature type="transmembrane region" description="Helical" evidence="6">
    <location>
        <begin position="111"/>
        <end position="132"/>
    </location>
</feature>
<feature type="transmembrane region" description="Helical" evidence="6">
    <location>
        <begin position="78"/>
        <end position="99"/>
    </location>
</feature>
<reference evidence="7 8" key="1">
    <citation type="submission" date="2023-06" db="EMBL/GenBank/DDBJ databases">
        <title>Alteromonas sp. ASW11-36 isolated from intertidal sand.</title>
        <authorList>
            <person name="Li Y."/>
        </authorList>
    </citation>
    <scope>NUCLEOTIDE SEQUENCE [LARGE SCALE GENOMIC DNA]</scope>
    <source>
        <strain evidence="7 8">ASW11-36</strain>
    </source>
</reference>
<evidence type="ECO:0000313" key="7">
    <source>
        <dbReference type="EMBL" id="MDM7861182.1"/>
    </source>
</evidence>
<dbReference type="PANTHER" id="PTHR43461">
    <property type="entry name" value="TRANSMEMBRANE PROTEIN 256"/>
    <property type="match status" value="1"/>
</dbReference>
<keyword evidence="8" id="KW-1185">Reference proteome</keyword>
<protein>
    <submittedName>
        <fullName evidence="7">DUF423 domain-containing protein</fullName>
    </submittedName>
</protein>
<comment type="similarity">
    <text evidence="2">Belongs to the UPF0382 family.</text>
</comment>
<comment type="subcellular location">
    <subcellularLocation>
        <location evidence="1">Membrane</location>
        <topology evidence="1">Multi-pass membrane protein</topology>
    </subcellularLocation>
</comment>
<dbReference type="PANTHER" id="PTHR43461:SF1">
    <property type="entry name" value="TRANSMEMBRANE PROTEIN 256"/>
    <property type="match status" value="1"/>
</dbReference>
<evidence type="ECO:0000256" key="3">
    <source>
        <dbReference type="ARBA" id="ARBA00022692"/>
    </source>
</evidence>
<accession>A0ABT7T042</accession>
<feature type="transmembrane region" description="Helical" evidence="6">
    <location>
        <begin position="7"/>
        <end position="28"/>
    </location>
</feature>
<sequence>MALNRSIGLLIIAAAVLAFIAVAMGAFAAHGLQTVLSEEQLATIRTGVLYQFIHCLAVLLCCVLLAQSMLKNQRRLICVSAWCFVLGVILFSGSLYGLVLLQLSALGPVTPVGGVLFLVGWGCLTVVGSKLLRQQMV</sequence>
<name>A0ABT7T042_9ALTE</name>
<keyword evidence="4 6" id="KW-1133">Transmembrane helix</keyword>
<proteinExistence type="inferred from homology"/>
<feature type="transmembrane region" description="Helical" evidence="6">
    <location>
        <begin position="48"/>
        <end position="66"/>
    </location>
</feature>
<evidence type="ECO:0000256" key="5">
    <source>
        <dbReference type="ARBA" id="ARBA00023136"/>
    </source>
</evidence>
<evidence type="ECO:0000256" key="2">
    <source>
        <dbReference type="ARBA" id="ARBA00009694"/>
    </source>
</evidence>
<gene>
    <name evidence="7" type="ORF">QTP81_11290</name>
</gene>
<evidence type="ECO:0000256" key="4">
    <source>
        <dbReference type="ARBA" id="ARBA00022989"/>
    </source>
</evidence>
<evidence type="ECO:0000256" key="6">
    <source>
        <dbReference type="SAM" id="Phobius"/>
    </source>
</evidence>
<dbReference type="Pfam" id="PF04241">
    <property type="entry name" value="DUF423"/>
    <property type="match status" value="1"/>
</dbReference>
<organism evidence="7 8">
    <name type="scientific">Alteromonas arenosi</name>
    <dbReference type="NCBI Taxonomy" id="3055817"/>
    <lineage>
        <taxon>Bacteria</taxon>
        <taxon>Pseudomonadati</taxon>
        <taxon>Pseudomonadota</taxon>
        <taxon>Gammaproteobacteria</taxon>
        <taxon>Alteromonadales</taxon>
        <taxon>Alteromonadaceae</taxon>
        <taxon>Alteromonas/Salinimonas group</taxon>
        <taxon>Alteromonas</taxon>
    </lineage>
</organism>
<dbReference type="RefSeq" id="WP_289365568.1">
    <property type="nucleotide sequence ID" value="NZ_JAUCBP010000007.1"/>
</dbReference>
<dbReference type="EMBL" id="JAUCBP010000007">
    <property type="protein sequence ID" value="MDM7861182.1"/>
    <property type="molecule type" value="Genomic_DNA"/>
</dbReference>
<dbReference type="InterPro" id="IPR006696">
    <property type="entry name" value="DUF423"/>
</dbReference>
<evidence type="ECO:0000313" key="8">
    <source>
        <dbReference type="Proteomes" id="UP001234343"/>
    </source>
</evidence>
<evidence type="ECO:0000256" key="1">
    <source>
        <dbReference type="ARBA" id="ARBA00004141"/>
    </source>
</evidence>
<keyword evidence="3 6" id="KW-0812">Transmembrane</keyword>
<dbReference type="Proteomes" id="UP001234343">
    <property type="component" value="Unassembled WGS sequence"/>
</dbReference>
<keyword evidence="5 6" id="KW-0472">Membrane</keyword>